<dbReference type="Gene3D" id="3.80.10.10">
    <property type="entry name" value="Ribonuclease Inhibitor"/>
    <property type="match status" value="1"/>
</dbReference>
<dbReference type="GO" id="GO:0019005">
    <property type="term" value="C:SCF ubiquitin ligase complex"/>
    <property type="evidence" value="ECO:0007669"/>
    <property type="project" value="TreeGrafter"/>
</dbReference>
<reference evidence="1 2" key="1">
    <citation type="submission" date="2024-03" db="EMBL/GenBank/DDBJ databases">
        <title>The Acrasis kona genome and developmental transcriptomes reveal deep origins of eukaryotic multicellular pathways.</title>
        <authorList>
            <person name="Sheikh S."/>
            <person name="Fu C.-J."/>
            <person name="Brown M.W."/>
            <person name="Baldauf S.L."/>
        </authorList>
    </citation>
    <scope>NUCLEOTIDE SEQUENCE [LARGE SCALE GENOMIC DNA]</scope>
    <source>
        <strain evidence="1 2">ATCC MYA-3509</strain>
    </source>
</reference>
<protein>
    <submittedName>
        <fullName evidence="1">F-box/LRR-repeat protein</fullName>
    </submittedName>
</protein>
<evidence type="ECO:0000313" key="2">
    <source>
        <dbReference type="Proteomes" id="UP001431209"/>
    </source>
</evidence>
<accession>A0AAW2YM32</accession>
<dbReference type="GO" id="GO:0031146">
    <property type="term" value="P:SCF-dependent proteasomal ubiquitin-dependent protein catabolic process"/>
    <property type="evidence" value="ECO:0007669"/>
    <property type="project" value="TreeGrafter"/>
</dbReference>
<dbReference type="AlphaFoldDB" id="A0AAW2YM32"/>
<dbReference type="PANTHER" id="PTHR13318:SF95">
    <property type="entry name" value="F-BOX PROTEIN YLR352W"/>
    <property type="match status" value="1"/>
</dbReference>
<dbReference type="Gene3D" id="1.20.1280.50">
    <property type="match status" value="1"/>
</dbReference>
<dbReference type="PANTHER" id="PTHR13318">
    <property type="entry name" value="PARTNER OF PAIRED, ISOFORM B-RELATED"/>
    <property type="match status" value="1"/>
</dbReference>
<comment type="caution">
    <text evidence="1">The sequence shown here is derived from an EMBL/GenBank/DDBJ whole genome shotgun (WGS) entry which is preliminary data.</text>
</comment>
<sequence>MIITELPSELLLDIFSFVTLPVNNNINYYQIANTNRHYRTLYNCLGLVCKDWHKQCSPNSKLSGILHNNLCLKVPDNPKSTHVMHSERFRAHMRSFSIDVQKHDTSYIRILKMMLKENVPLKRLELILLNQELDQNIPESVNIPELVSSFKTLTALMLQSLKLSDDDFKLIVNGLPELTSINVWSSNRLTSGSLYFLMEKQSICDNLTQLHIGAFNSLHSINVLDVRRLHKLTSVNFSRCMFTNIMLPSSIQELNLSFMPLLASHKYLAGLSNLTLLNLKRTVTKQTIMSLYILLENINIKHLNLSGCYIDDDFCILVIQRLKNLCSLDLIESTEISSSFMFLSTMNDRLTTLHIASSVNIERDDLLHILDTCVSLTDFSCDIMKLDDDVFENIKERGGYRNIRRLHFYSPMRLSNKGFRSLCCCFPKLRVLNIESFTPRVLDEEGLLYLRMMPELEEANLSWFDVFGLTTKALLQAVEGMQHLTMVQLRCLPLGVDLKYFNQVHPNILISLYTVDKIYLPRMQ</sequence>
<gene>
    <name evidence="1" type="ORF">AKO1_008422</name>
</gene>
<name>A0AAW2YM32_9EUKA</name>
<evidence type="ECO:0000313" key="1">
    <source>
        <dbReference type="EMBL" id="KAL0478135.1"/>
    </source>
</evidence>
<organism evidence="1 2">
    <name type="scientific">Acrasis kona</name>
    <dbReference type="NCBI Taxonomy" id="1008807"/>
    <lineage>
        <taxon>Eukaryota</taxon>
        <taxon>Discoba</taxon>
        <taxon>Heterolobosea</taxon>
        <taxon>Tetramitia</taxon>
        <taxon>Eutetramitia</taxon>
        <taxon>Acrasidae</taxon>
        <taxon>Acrasis</taxon>
    </lineage>
</organism>
<dbReference type="InterPro" id="IPR032675">
    <property type="entry name" value="LRR_dom_sf"/>
</dbReference>
<keyword evidence="2" id="KW-1185">Reference proteome</keyword>
<dbReference type="EMBL" id="JAOPGA020000310">
    <property type="protein sequence ID" value="KAL0478135.1"/>
    <property type="molecule type" value="Genomic_DNA"/>
</dbReference>
<dbReference type="SUPFAM" id="SSF52047">
    <property type="entry name" value="RNI-like"/>
    <property type="match status" value="1"/>
</dbReference>
<dbReference type="Proteomes" id="UP001431209">
    <property type="component" value="Unassembled WGS sequence"/>
</dbReference>
<proteinExistence type="predicted"/>